<protein>
    <submittedName>
        <fullName evidence="2">Uncharacterized protein</fullName>
    </submittedName>
</protein>
<keyword evidence="1" id="KW-1133">Transmembrane helix</keyword>
<feature type="transmembrane region" description="Helical" evidence="1">
    <location>
        <begin position="126"/>
        <end position="146"/>
    </location>
</feature>
<accession>A0A1V5M9B7</accession>
<comment type="caution">
    <text evidence="2">The sequence shown here is derived from an EMBL/GenBank/DDBJ whole genome shotgun (WGS) entry which is preliminary data.</text>
</comment>
<dbReference type="AlphaFoldDB" id="A0A1V5M9B7"/>
<evidence type="ECO:0000313" key="2">
    <source>
        <dbReference type="EMBL" id="OPZ89818.1"/>
    </source>
</evidence>
<name>A0A1V5M9B7_UNCT6</name>
<gene>
    <name evidence="2" type="ORF">BWY73_01437</name>
</gene>
<feature type="transmembrane region" description="Helical" evidence="1">
    <location>
        <begin position="75"/>
        <end position="96"/>
    </location>
</feature>
<evidence type="ECO:0000256" key="1">
    <source>
        <dbReference type="SAM" id="Phobius"/>
    </source>
</evidence>
<proteinExistence type="predicted"/>
<reference evidence="2" key="1">
    <citation type="submission" date="2017-02" db="EMBL/GenBank/DDBJ databases">
        <title>Delving into the versatile metabolic prowess of the omnipresent phylum Bacteroidetes.</title>
        <authorList>
            <person name="Nobu M.K."/>
            <person name="Mei R."/>
            <person name="Narihiro T."/>
            <person name="Kuroda K."/>
            <person name="Liu W.-T."/>
        </authorList>
    </citation>
    <scope>NUCLEOTIDE SEQUENCE</scope>
    <source>
        <strain evidence="2">ADurb.Bin417</strain>
    </source>
</reference>
<feature type="transmembrane region" description="Helical" evidence="1">
    <location>
        <begin position="45"/>
        <end position="69"/>
    </location>
</feature>
<sequence length="147" mass="16486">MDKLEEMVESWLRKAADEARQNRPAASLVPEVISRLEKQRRRARVLTLQAALLLVLVAWIGVTVNLLSISTEPRLNALKFFLLSLLLGAGGLLLLLPDRAARVDRRLVCRLLPGSRAAVNETGEMAWFRIQGFFLLFLATLIARVLN</sequence>
<dbReference type="Proteomes" id="UP000485484">
    <property type="component" value="Unassembled WGS sequence"/>
</dbReference>
<organism evidence="2">
    <name type="scientific">candidate division TA06 bacterium ADurb.Bin417</name>
    <dbReference type="NCBI Taxonomy" id="1852828"/>
    <lineage>
        <taxon>Bacteria</taxon>
        <taxon>Bacteria division TA06</taxon>
    </lineage>
</organism>
<keyword evidence="1" id="KW-0812">Transmembrane</keyword>
<keyword evidence="1" id="KW-0472">Membrane</keyword>
<dbReference type="EMBL" id="MWAK01000324">
    <property type="protein sequence ID" value="OPZ89818.1"/>
    <property type="molecule type" value="Genomic_DNA"/>
</dbReference>